<sequence length="46" mass="5161">MLDLYEAGALKLDELITAHYTLDQVEQGYQDLADGKNIRGVILHDT</sequence>
<accession>A0A6J7KF10</accession>
<dbReference type="EMBL" id="CAFBPU010000063">
    <property type="protein sequence ID" value="CAB5039295.1"/>
    <property type="molecule type" value="Genomic_DNA"/>
</dbReference>
<protein>
    <submittedName>
        <fullName evidence="2">Unannotated protein</fullName>
    </submittedName>
</protein>
<dbReference type="AlphaFoldDB" id="A0A6J7KF10"/>
<evidence type="ECO:0000313" key="1">
    <source>
        <dbReference type="EMBL" id="CAB4852375.1"/>
    </source>
</evidence>
<evidence type="ECO:0000313" key="2">
    <source>
        <dbReference type="EMBL" id="CAB4954011.1"/>
    </source>
</evidence>
<dbReference type="SUPFAM" id="SSF50129">
    <property type="entry name" value="GroES-like"/>
    <property type="match status" value="1"/>
</dbReference>
<organism evidence="2">
    <name type="scientific">freshwater metagenome</name>
    <dbReference type="NCBI Taxonomy" id="449393"/>
    <lineage>
        <taxon>unclassified sequences</taxon>
        <taxon>metagenomes</taxon>
        <taxon>ecological metagenomes</taxon>
    </lineage>
</organism>
<reference evidence="2" key="1">
    <citation type="submission" date="2020-05" db="EMBL/GenBank/DDBJ databases">
        <authorList>
            <person name="Chiriac C."/>
            <person name="Salcher M."/>
            <person name="Ghai R."/>
            <person name="Kavagutti S V."/>
        </authorList>
    </citation>
    <scope>NUCLEOTIDE SEQUENCE</scope>
</reference>
<dbReference type="EMBL" id="CAFBIZ010000261">
    <property type="protein sequence ID" value="CAB4852375.1"/>
    <property type="molecule type" value="Genomic_DNA"/>
</dbReference>
<evidence type="ECO:0000313" key="3">
    <source>
        <dbReference type="EMBL" id="CAB5039295.1"/>
    </source>
</evidence>
<proteinExistence type="predicted"/>
<name>A0A6J7KF10_9ZZZZ</name>
<gene>
    <name evidence="1" type="ORF">UFOPK3268_01628</name>
    <name evidence="2" type="ORF">UFOPK3752_01845</name>
    <name evidence="3" type="ORF">UFOPK4150_02153</name>
</gene>
<dbReference type="InterPro" id="IPR011032">
    <property type="entry name" value="GroES-like_sf"/>
</dbReference>
<dbReference type="EMBL" id="CAFBND010000096">
    <property type="protein sequence ID" value="CAB4954011.1"/>
    <property type="molecule type" value="Genomic_DNA"/>
</dbReference>
<dbReference type="Gene3D" id="3.90.180.10">
    <property type="entry name" value="Medium-chain alcohol dehydrogenases, catalytic domain"/>
    <property type="match status" value="1"/>
</dbReference>